<feature type="transmembrane region" description="Helical" evidence="6">
    <location>
        <begin position="76"/>
        <end position="96"/>
    </location>
</feature>
<comment type="subcellular location">
    <subcellularLocation>
        <location evidence="1">Membrane</location>
        <topology evidence="1">Multi-pass membrane protein</topology>
    </subcellularLocation>
</comment>
<dbReference type="Proteomes" id="UP000256329">
    <property type="component" value="Unassembled WGS sequence"/>
</dbReference>
<feature type="transmembrane region" description="Helical" evidence="6">
    <location>
        <begin position="187"/>
        <end position="208"/>
    </location>
</feature>
<evidence type="ECO:0000313" key="9">
    <source>
        <dbReference type="Proteomes" id="UP000256329"/>
    </source>
</evidence>
<dbReference type="RefSeq" id="WP_115792008.1">
    <property type="nucleotide sequence ID" value="NZ_QSLN01000002.1"/>
</dbReference>
<dbReference type="InterPro" id="IPR027469">
    <property type="entry name" value="Cation_efflux_TMD_sf"/>
</dbReference>
<evidence type="ECO:0000256" key="5">
    <source>
        <dbReference type="ARBA" id="ARBA00023136"/>
    </source>
</evidence>
<dbReference type="PANTHER" id="PTHR13414:SF9">
    <property type="entry name" value="PROTON-COUPLED ZINC ANTIPORTER SLC30A9, MITOCHONDRIAL"/>
    <property type="match status" value="1"/>
</dbReference>
<gene>
    <name evidence="8" type="ORF">DXX99_02855</name>
</gene>
<dbReference type="InterPro" id="IPR002524">
    <property type="entry name" value="Cation_efflux"/>
</dbReference>
<dbReference type="SUPFAM" id="SSF161111">
    <property type="entry name" value="Cation efflux protein transmembrane domain-like"/>
    <property type="match status" value="1"/>
</dbReference>
<evidence type="ECO:0000313" key="8">
    <source>
        <dbReference type="EMBL" id="RDV84265.1"/>
    </source>
</evidence>
<sequence>MAERGKRAVIAALTANSLIAAAKFVAAWLTHSSAMFAEGLHSLADVGNQVLLLVGINRSSRPPDHEHPFGYGKEKYFWSFLVAVTMFFVGSVLSIYRGLEGILNPRQLEDPLVNYVVLGLSLLFEGYSLRVALSEVKQVVRGAWLHGLKEIKDPTLLVVLFEDSAALLGLLLALLGVSLSALSGKAIFDALASILIGLILGAVAFYLARHTMDFLIGRSASPEQCRLIAAAVREVPEVAELVELLTMHIGPDQILVNLSVNFKDGLDTDQIEQAIDKIERNIRQAVPEVSRIFVEAESIRRTTRG</sequence>
<protein>
    <submittedName>
        <fullName evidence="8">Cation transporter</fullName>
    </submittedName>
</protein>
<dbReference type="Pfam" id="PF01545">
    <property type="entry name" value="Cation_efflux"/>
    <property type="match status" value="1"/>
</dbReference>
<dbReference type="GO" id="GO:0006829">
    <property type="term" value="P:zinc ion transport"/>
    <property type="evidence" value="ECO:0007669"/>
    <property type="project" value="InterPro"/>
</dbReference>
<dbReference type="Gene3D" id="1.20.1510.10">
    <property type="entry name" value="Cation efflux protein transmembrane domain"/>
    <property type="match status" value="1"/>
</dbReference>
<feature type="transmembrane region" description="Helical" evidence="6">
    <location>
        <begin position="154"/>
        <end position="175"/>
    </location>
</feature>
<keyword evidence="5 6" id="KW-0472">Membrane</keyword>
<accession>A0A3D8P762</accession>
<dbReference type="InterPro" id="IPR058533">
    <property type="entry name" value="Cation_efflux_TM"/>
</dbReference>
<dbReference type="Gene3D" id="3.30.70.1350">
    <property type="entry name" value="Cation efflux protein, cytoplasmic domain"/>
    <property type="match status" value="1"/>
</dbReference>
<evidence type="ECO:0000256" key="1">
    <source>
        <dbReference type="ARBA" id="ARBA00004141"/>
    </source>
</evidence>
<comment type="caution">
    <text evidence="8">The sequence shown here is derived from an EMBL/GenBank/DDBJ whole genome shotgun (WGS) entry which is preliminary data.</text>
</comment>
<proteinExistence type="predicted"/>
<keyword evidence="2" id="KW-0813">Transport</keyword>
<feature type="transmembrane region" description="Helical" evidence="6">
    <location>
        <begin position="112"/>
        <end position="133"/>
    </location>
</feature>
<keyword evidence="4 6" id="KW-1133">Transmembrane helix</keyword>
<dbReference type="InterPro" id="IPR040177">
    <property type="entry name" value="SLC30A9"/>
</dbReference>
<evidence type="ECO:0000259" key="7">
    <source>
        <dbReference type="Pfam" id="PF01545"/>
    </source>
</evidence>
<dbReference type="PANTHER" id="PTHR13414">
    <property type="entry name" value="HUEL-CATION TRANSPORTER"/>
    <property type="match status" value="1"/>
</dbReference>
<dbReference type="AlphaFoldDB" id="A0A3D8P762"/>
<evidence type="ECO:0000256" key="4">
    <source>
        <dbReference type="ARBA" id="ARBA00022989"/>
    </source>
</evidence>
<dbReference type="SUPFAM" id="SSF160240">
    <property type="entry name" value="Cation efflux protein cytoplasmic domain-like"/>
    <property type="match status" value="1"/>
</dbReference>
<reference evidence="8 9" key="1">
    <citation type="submission" date="2018-08" db="EMBL/GenBank/DDBJ databases">
        <title>Form III RuBisCO-mediated autotrophy in Thermodesulfobium bacteria.</title>
        <authorList>
            <person name="Toshchakov S.V."/>
            <person name="Kublanov I.V."/>
            <person name="Frolov E."/>
            <person name="Bonch-Osmolovskaya E.A."/>
            <person name="Tourova T.P."/>
            <person name="Chernych N.A."/>
            <person name="Lebedinsky A.V."/>
        </authorList>
    </citation>
    <scope>NUCLEOTIDE SEQUENCE [LARGE SCALE GENOMIC DNA]</scope>
    <source>
        <strain evidence="8 9">SR</strain>
    </source>
</reference>
<keyword evidence="3 6" id="KW-0812">Transmembrane</keyword>
<dbReference type="NCBIfam" id="TIGR01297">
    <property type="entry name" value="CDF"/>
    <property type="match status" value="1"/>
</dbReference>
<feature type="domain" description="Cation efflux protein transmembrane" evidence="7">
    <location>
        <begin position="9"/>
        <end position="215"/>
    </location>
</feature>
<dbReference type="InterPro" id="IPR036837">
    <property type="entry name" value="Cation_efflux_CTD_sf"/>
</dbReference>
<evidence type="ECO:0000256" key="6">
    <source>
        <dbReference type="SAM" id="Phobius"/>
    </source>
</evidence>
<dbReference type="GO" id="GO:0016020">
    <property type="term" value="C:membrane"/>
    <property type="evidence" value="ECO:0007669"/>
    <property type="project" value="UniProtKB-SubCell"/>
</dbReference>
<dbReference type="EMBL" id="QSLN01000002">
    <property type="protein sequence ID" value="RDV84265.1"/>
    <property type="molecule type" value="Genomic_DNA"/>
</dbReference>
<evidence type="ECO:0000256" key="2">
    <source>
        <dbReference type="ARBA" id="ARBA00022448"/>
    </source>
</evidence>
<keyword evidence="9" id="KW-1185">Reference proteome</keyword>
<organism evidence="8 9">
    <name type="scientific">Ammonifex thiophilus</name>
    <dbReference type="NCBI Taxonomy" id="444093"/>
    <lineage>
        <taxon>Bacteria</taxon>
        <taxon>Bacillati</taxon>
        <taxon>Bacillota</taxon>
        <taxon>Clostridia</taxon>
        <taxon>Thermoanaerobacterales</taxon>
        <taxon>Thermoanaerobacteraceae</taxon>
        <taxon>Ammonifex</taxon>
    </lineage>
</organism>
<name>A0A3D8P762_9THEO</name>
<evidence type="ECO:0000256" key="3">
    <source>
        <dbReference type="ARBA" id="ARBA00022692"/>
    </source>
</evidence>
<dbReference type="OrthoDB" id="9806522at2"/>
<dbReference type="GO" id="GO:0008324">
    <property type="term" value="F:monoatomic cation transmembrane transporter activity"/>
    <property type="evidence" value="ECO:0007669"/>
    <property type="project" value="InterPro"/>
</dbReference>